<dbReference type="AlphaFoldDB" id="A0A059CN35"/>
<dbReference type="InterPro" id="IPR005519">
    <property type="entry name" value="Acid_phosphat_B-like"/>
</dbReference>
<organism evidence="3">
    <name type="scientific">Eucalyptus grandis</name>
    <name type="common">Flooded gum</name>
    <dbReference type="NCBI Taxonomy" id="71139"/>
    <lineage>
        <taxon>Eukaryota</taxon>
        <taxon>Viridiplantae</taxon>
        <taxon>Streptophyta</taxon>
        <taxon>Embryophyta</taxon>
        <taxon>Tracheophyta</taxon>
        <taxon>Spermatophyta</taxon>
        <taxon>Magnoliopsida</taxon>
        <taxon>eudicotyledons</taxon>
        <taxon>Gunneridae</taxon>
        <taxon>Pentapetalae</taxon>
        <taxon>rosids</taxon>
        <taxon>malvids</taxon>
        <taxon>Myrtales</taxon>
        <taxon>Myrtaceae</taxon>
        <taxon>Myrtoideae</taxon>
        <taxon>Eucalypteae</taxon>
        <taxon>Eucalyptus</taxon>
    </lineage>
</organism>
<dbReference type="GO" id="GO:0003993">
    <property type="term" value="F:acid phosphatase activity"/>
    <property type="evidence" value="ECO:0000318"/>
    <property type="project" value="GO_Central"/>
</dbReference>
<keyword evidence="1" id="KW-0732">Signal</keyword>
<dbReference type="PANTHER" id="PTHR31284">
    <property type="entry name" value="ACID PHOSPHATASE-LIKE PROTEIN"/>
    <property type="match status" value="1"/>
</dbReference>
<feature type="compositionally biased region" description="Basic and acidic residues" evidence="2">
    <location>
        <begin position="97"/>
        <end position="106"/>
    </location>
</feature>
<reference evidence="3" key="1">
    <citation type="submission" date="2013-07" db="EMBL/GenBank/DDBJ databases">
        <title>The genome of Eucalyptus grandis.</title>
        <authorList>
            <person name="Schmutz J."/>
            <person name="Hayes R."/>
            <person name="Myburg A."/>
            <person name="Tuskan G."/>
            <person name="Grattapaglia D."/>
            <person name="Rokhsar D.S."/>
        </authorList>
    </citation>
    <scope>NUCLEOTIDE SEQUENCE</scope>
    <source>
        <tissue evidence="3">Leaf extractions</tissue>
    </source>
</reference>
<evidence type="ECO:0000256" key="2">
    <source>
        <dbReference type="SAM" id="MobiDB-lite"/>
    </source>
</evidence>
<feature type="compositionally biased region" description="Low complexity" evidence="2">
    <location>
        <begin position="24"/>
        <end position="43"/>
    </location>
</feature>
<dbReference type="InterPro" id="IPR036412">
    <property type="entry name" value="HAD-like_sf"/>
</dbReference>
<dbReference type="EMBL" id="KK198755">
    <property type="protein sequence ID" value="KCW79606.1"/>
    <property type="molecule type" value="Genomic_DNA"/>
</dbReference>
<dbReference type="Gramene" id="KCW79606">
    <property type="protein sequence ID" value="KCW79606"/>
    <property type="gene ID" value="EUGRSUZ_C00961"/>
</dbReference>
<dbReference type="InterPro" id="IPR023214">
    <property type="entry name" value="HAD_sf"/>
</dbReference>
<proteinExistence type="predicted"/>
<feature type="region of interest" description="Disordered" evidence="2">
    <location>
        <begin position="24"/>
        <end position="63"/>
    </location>
</feature>
<dbReference type="Pfam" id="PF03767">
    <property type="entry name" value="Acid_phosphat_B"/>
    <property type="match status" value="1"/>
</dbReference>
<dbReference type="Gene3D" id="3.40.50.1000">
    <property type="entry name" value="HAD superfamily/HAD-like"/>
    <property type="match status" value="1"/>
</dbReference>
<evidence type="ECO:0000313" key="3">
    <source>
        <dbReference type="EMBL" id="KCW79606.1"/>
    </source>
</evidence>
<dbReference type="SUPFAM" id="SSF56784">
    <property type="entry name" value="HAD-like"/>
    <property type="match status" value="1"/>
</dbReference>
<sequence>RALSLSLSPRLSIVLTTVSPSLSLSISSPGNHSHGPSGSVHGAPPIPFPPLPPPPPPQPRVRLPVAAAHPPLLEAAVRRRPEGPQGRRPLLRELAARRRDEQRRELGPGPAAVPAARRRLHEQRPLRVGLGDRRELLVGVRPGRGDRRRRERRLGVRHRRDAALQSALLQGPRVRVSSAAPGPAMISPSPPLDSLISSSSRVRSRDASEVFDENSFDGWVDLAEAPALPSSFSLYKELQQLGFTIFLLTGRSEHQRNVTETNLLYAGYSDWKRLILRNATDQGKPATVYKSEKRSELESQGYTIHGSSGDQWSDLLGFAIAKRSFKLPNPMYYIS</sequence>
<evidence type="ECO:0000256" key="1">
    <source>
        <dbReference type="ARBA" id="ARBA00022729"/>
    </source>
</evidence>
<gene>
    <name evidence="3" type="ORF">EUGRSUZ_C00961</name>
</gene>
<evidence type="ECO:0008006" key="4">
    <source>
        <dbReference type="Google" id="ProtNLM"/>
    </source>
</evidence>
<dbReference type="PANTHER" id="PTHR31284:SF10">
    <property type="entry name" value="ACID PHOSPHATASE-LIKE PROTEIN"/>
    <property type="match status" value="1"/>
</dbReference>
<name>A0A059CN35_EUCGR</name>
<feature type="region of interest" description="Disordered" evidence="2">
    <location>
        <begin position="97"/>
        <end position="120"/>
    </location>
</feature>
<protein>
    <recommendedName>
        <fullName evidence="4">Acid phosphatase</fullName>
    </recommendedName>
</protein>
<feature type="non-terminal residue" evidence="3">
    <location>
        <position position="1"/>
    </location>
</feature>
<accession>A0A059CN35</accession>
<dbReference type="InParanoid" id="A0A059CN35"/>
<feature type="compositionally biased region" description="Pro residues" evidence="2">
    <location>
        <begin position="44"/>
        <end position="59"/>
    </location>
</feature>
<dbReference type="eggNOG" id="ENOG502QS0C">
    <property type="taxonomic scope" value="Eukaryota"/>
</dbReference>